<keyword evidence="16" id="KW-1185">Reference proteome</keyword>
<protein>
    <recommendedName>
        <fullName evidence="9">subtilisin</fullName>
        <ecNumber evidence="9">3.4.21.62</ecNumber>
    </recommendedName>
</protein>
<keyword evidence="2 10" id="KW-0245">EGF-like domain</keyword>
<dbReference type="PRINTS" id="PR00723">
    <property type="entry name" value="SUBTILISIN"/>
</dbReference>
<dbReference type="InterPro" id="IPR023828">
    <property type="entry name" value="Peptidase_S8_Ser-AS"/>
</dbReference>
<evidence type="ECO:0000256" key="10">
    <source>
        <dbReference type="PROSITE-ProRule" id="PRU00076"/>
    </source>
</evidence>
<evidence type="ECO:0000256" key="9">
    <source>
        <dbReference type="ARBA" id="ARBA00023619"/>
    </source>
</evidence>
<dbReference type="Pfam" id="PF00082">
    <property type="entry name" value="Peptidase_S8"/>
    <property type="match status" value="1"/>
</dbReference>
<dbReference type="PANTHER" id="PTHR43806">
    <property type="entry name" value="PEPTIDASE S8"/>
    <property type="match status" value="1"/>
</dbReference>
<evidence type="ECO:0000256" key="1">
    <source>
        <dbReference type="ARBA" id="ARBA00011073"/>
    </source>
</evidence>
<feature type="domain" description="EGF-like" evidence="14">
    <location>
        <begin position="706"/>
        <end position="745"/>
    </location>
</feature>
<evidence type="ECO:0000256" key="7">
    <source>
        <dbReference type="ARBA" id="ARBA00023157"/>
    </source>
</evidence>
<keyword evidence="13" id="KW-1133">Transmembrane helix</keyword>
<dbReference type="Gene3D" id="2.10.25.10">
    <property type="entry name" value="Laminin"/>
    <property type="match status" value="3"/>
</dbReference>
<evidence type="ECO:0000259" key="14">
    <source>
        <dbReference type="PROSITE" id="PS50026"/>
    </source>
</evidence>
<dbReference type="InterPro" id="IPR000742">
    <property type="entry name" value="EGF"/>
</dbReference>
<feature type="active site" description="Charge relay system" evidence="11">
    <location>
        <position position="418"/>
    </location>
</feature>
<dbReference type="InterPro" id="IPR036852">
    <property type="entry name" value="Peptidase_S8/S53_dom_sf"/>
</dbReference>
<keyword evidence="7" id="KW-1015">Disulfide bond</keyword>
<dbReference type="InterPro" id="IPR009030">
    <property type="entry name" value="Growth_fac_rcpt_cys_sf"/>
</dbReference>
<dbReference type="CDD" id="cd00054">
    <property type="entry name" value="EGF_CA"/>
    <property type="match status" value="2"/>
</dbReference>
<accession>A0ABQ7JF35</accession>
<comment type="caution">
    <text evidence="10">Lacks conserved residue(s) required for the propagation of feature annotation.</text>
</comment>
<evidence type="ECO:0000256" key="8">
    <source>
        <dbReference type="ARBA" id="ARBA00023529"/>
    </source>
</evidence>
<dbReference type="Gene3D" id="3.40.50.200">
    <property type="entry name" value="Peptidase S8/S53 domain"/>
    <property type="match status" value="1"/>
</dbReference>
<comment type="catalytic activity">
    <reaction evidence="8">
        <text>Hydrolysis of proteins with broad specificity for peptide bonds, and a preference for a large uncharged residue in P1. Hydrolyzes peptide amides.</text>
        <dbReference type="EC" id="3.4.21.62"/>
    </reaction>
</comment>
<evidence type="ECO:0000256" key="3">
    <source>
        <dbReference type="ARBA" id="ARBA00022670"/>
    </source>
</evidence>
<organism evidence="15 16">
    <name type="scientific">Cardiosporidium cionae</name>
    <dbReference type="NCBI Taxonomy" id="476202"/>
    <lineage>
        <taxon>Eukaryota</taxon>
        <taxon>Sar</taxon>
        <taxon>Alveolata</taxon>
        <taxon>Apicomplexa</taxon>
        <taxon>Aconoidasida</taxon>
        <taxon>Nephromycida</taxon>
        <taxon>Cardiosporidium</taxon>
    </lineage>
</organism>
<evidence type="ECO:0000256" key="13">
    <source>
        <dbReference type="SAM" id="Phobius"/>
    </source>
</evidence>
<dbReference type="SMART" id="SM00181">
    <property type="entry name" value="EGF"/>
    <property type="match status" value="4"/>
</dbReference>
<dbReference type="PROSITE" id="PS01186">
    <property type="entry name" value="EGF_2"/>
    <property type="match status" value="2"/>
</dbReference>
<dbReference type="PROSITE" id="PS00136">
    <property type="entry name" value="SUBTILASE_ASP"/>
    <property type="match status" value="1"/>
</dbReference>
<dbReference type="PROSITE" id="PS51892">
    <property type="entry name" value="SUBTILASE"/>
    <property type="match status" value="1"/>
</dbReference>
<name>A0ABQ7JF35_9APIC</name>
<dbReference type="CDD" id="cd00053">
    <property type="entry name" value="EGF"/>
    <property type="match status" value="1"/>
</dbReference>
<dbReference type="PROSITE" id="PS00138">
    <property type="entry name" value="SUBTILASE_SER"/>
    <property type="match status" value="1"/>
</dbReference>
<dbReference type="EMBL" id="JADAQX010000039">
    <property type="protein sequence ID" value="KAF8822609.1"/>
    <property type="molecule type" value="Genomic_DNA"/>
</dbReference>
<comment type="similarity">
    <text evidence="1 11 12">Belongs to the peptidase S8 family.</text>
</comment>
<dbReference type="InterPro" id="IPR000209">
    <property type="entry name" value="Peptidase_S8/S53_dom"/>
</dbReference>
<evidence type="ECO:0000256" key="2">
    <source>
        <dbReference type="ARBA" id="ARBA00022536"/>
    </source>
</evidence>
<dbReference type="SUPFAM" id="SSF52743">
    <property type="entry name" value="Subtilisin-like"/>
    <property type="match status" value="1"/>
</dbReference>
<dbReference type="PROSITE" id="PS50026">
    <property type="entry name" value="EGF_3"/>
    <property type="match status" value="2"/>
</dbReference>
<keyword evidence="13" id="KW-0472">Membrane</keyword>
<dbReference type="SUPFAM" id="SSF57184">
    <property type="entry name" value="Growth factor receptor domain"/>
    <property type="match status" value="1"/>
</dbReference>
<dbReference type="EC" id="3.4.21.62" evidence="9"/>
<dbReference type="InterPro" id="IPR015500">
    <property type="entry name" value="Peptidase_S8_subtilisin-rel"/>
</dbReference>
<keyword evidence="13" id="KW-0812">Transmembrane</keyword>
<comment type="caution">
    <text evidence="15">The sequence shown here is derived from an EMBL/GenBank/DDBJ whole genome shotgun (WGS) entry which is preliminary data.</text>
</comment>
<dbReference type="InterPro" id="IPR050131">
    <property type="entry name" value="Peptidase_S8_subtilisin-like"/>
</dbReference>
<keyword evidence="3 11" id="KW-0645">Protease</keyword>
<dbReference type="InterPro" id="IPR049883">
    <property type="entry name" value="NOTCH1_EGF-like"/>
</dbReference>
<feature type="transmembrane region" description="Helical" evidence="13">
    <location>
        <begin position="12"/>
        <end position="29"/>
    </location>
</feature>
<dbReference type="InterPro" id="IPR023827">
    <property type="entry name" value="Peptidase_S8_Asp-AS"/>
</dbReference>
<dbReference type="PROSITE" id="PS00010">
    <property type="entry name" value="ASX_HYDROXYL"/>
    <property type="match status" value="1"/>
</dbReference>
<proteinExistence type="inferred from homology"/>
<evidence type="ECO:0000256" key="5">
    <source>
        <dbReference type="ARBA" id="ARBA00022801"/>
    </source>
</evidence>
<evidence type="ECO:0000256" key="4">
    <source>
        <dbReference type="ARBA" id="ARBA00022737"/>
    </source>
</evidence>
<dbReference type="Pfam" id="PF07645">
    <property type="entry name" value="EGF_CA"/>
    <property type="match status" value="2"/>
</dbReference>
<feature type="domain" description="EGF-like" evidence="14">
    <location>
        <begin position="746"/>
        <end position="784"/>
    </location>
</feature>
<keyword evidence="5 11" id="KW-0378">Hydrolase</keyword>
<keyword evidence="6 11" id="KW-0720">Serine protease</keyword>
<dbReference type="InterPro" id="IPR034204">
    <property type="entry name" value="PfSUB1-like_cat_dom"/>
</dbReference>
<keyword evidence="4" id="KW-0677">Repeat</keyword>
<dbReference type="InterPro" id="IPR000152">
    <property type="entry name" value="EGF-type_Asp/Asn_hydroxyl_site"/>
</dbReference>
<reference evidence="15 16" key="1">
    <citation type="journal article" date="2020" name="bioRxiv">
        <title>Metabolic contributions of an alphaproteobacterial endosymbiont in the apicomplexan Cardiosporidium cionae.</title>
        <authorList>
            <person name="Hunter E.S."/>
            <person name="Paight C.J."/>
            <person name="Lane C.E."/>
        </authorList>
    </citation>
    <scope>NUCLEOTIDE SEQUENCE [LARGE SCALE GENOMIC DNA]</scope>
    <source>
        <strain evidence="15">ESH_2018</strain>
    </source>
</reference>
<dbReference type="InterPro" id="IPR001881">
    <property type="entry name" value="EGF-like_Ca-bd_dom"/>
</dbReference>
<feature type="active site" description="Charge relay system" evidence="11">
    <location>
        <position position="476"/>
    </location>
</feature>
<dbReference type="PANTHER" id="PTHR43806:SF11">
    <property type="entry name" value="CEREVISIN-RELATED"/>
    <property type="match status" value="1"/>
</dbReference>
<dbReference type="SMART" id="SM00179">
    <property type="entry name" value="EGF_CA"/>
    <property type="match status" value="3"/>
</dbReference>
<evidence type="ECO:0000313" key="16">
    <source>
        <dbReference type="Proteomes" id="UP000823046"/>
    </source>
</evidence>
<gene>
    <name evidence="15" type="primary">SUB7</name>
    <name evidence="15" type="ORF">IE077_003369</name>
</gene>
<evidence type="ECO:0000256" key="12">
    <source>
        <dbReference type="RuleBase" id="RU003355"/>
    </source>
</evidence>
<feature type="active site" description="Charge relay system" evidence="11">
    <location>
        <position position="639"/>
    </location>
</feature>
<dbReference type="CDD" id="cd07473">
    <property type="entry name" value="Peptidases_S8_Subtilisin_like"/>
    <property type="match status" value="1"/>
</dbReference>
<dbReference type="Proteomes" id="UP000823046">
    <property type="component" value="Unassembled WGS sequence"/>
</dbReference>
<evidence type="ECO:0000313" key="15">
    <source>
        <dbReference type="EMBL" id="KAF8822609.1"/>
    </source>
</evidence>
<evidence type="ECO:0000256" key="11">
    <source>
        <dbReference type="PROSITE-ProRule" id="PRU01240"/>
    </source>
</evidence>
<sequence length="964" mass="107459">MRHKLRMVLGKYFITFFFTVYFLIIPLIAKAQRIVSDSSTSENTTKPTILTSSMINNWNGGSQSSILSLLTPFSSNLETYTNAVGTAYPFFGPHFIKKRSEIAPLISFEDGYSTLDSINTSFALWDPLFASFFNRLTDSKTIEEGNLMISHLSKPLLGKSSIIYELLETTNWIPSNTKRNVIISYKHFKPFLGVESLLQRTTFLKTIWDTIKIGLPIRSIYLKNIGMELMEVPDIFHVSEFVQILLSQSKIVDVFQDTEIGFSNVSRKLNLENALKEKERQETPLFGTQLGDDTFSTLKNQKKAENRHLFSKKSPNDANFNNQWAFIDSGSSKWGIEMQRAWDIWTGKKIYILTRVGSTFYAQKYRSKVCYHLFSLTAKSSKASAEVNKNILSNTYCFLFIFIVGENLPKKFIIALIDSGVDYNHPDLRENIWKNEAEICNNGIDDDNNGLVDDCLGWVTNDFVNNNNNPLDDNGHGTASAGILAATSNNGLGVAGMCWGCQLMVLKALNHEIKGTVSGFVRAIDYALEKGAKLSSNSYGGRGSEFSALHEAVLRAKQQGMIFVTAAGNYKDNNDNDKNPVYPASYDLDNIISVAAITRQGRLADFSSYGRNSVDVAAPGERIFSTFTGGDYRFVDGTSFAVPFVTGTAALIWSNNPTLPYREVISQIIQYQKVSPYLKELTRTSGVLNVWAALTKNGTSAVTAAYIPLCKEKNPCDANAICTDSSSGAQCQCKTGFNGNGVQCKDINECNYHPCGKVSTCYNKMGSFECRCISGFKRIDDFCEDVNECSTAGACPVEAKCANFAGTHDCFCPPGHFWNAKEGKDGRCLPLCKLLCDDIRGNKLHLKRFPYWITCHLYSLYLYKFSDSAQNRVCVQNGNCGINSICKPKRSFWFYTSSCECLPGYIRDAATQTCVRNGLLYLHTQAYIAAVPKPYYVFPGTNTTTANPSRSRLFGPSCFFGFCF</sequence>
<evidence type="ECO:0000256" key="6">
    <source>
        <dbReference type="ARBA" id="ARBA00022825"/>
    </source>
</evidence>